<dbReference type="Pfam" id="PF05423">
    <property type="entry name" value="Mycobact_memb"/>
    <property type="match status" value="1"/>
</dbReference>
<accession>A0ABS5A0I1</accession>
<dbReference type="InterPro" id="IPR008693">
    <property type="entry name" value="MmpS"/>
</dbReference>
<dbReference type="Gene3D" id="2.60.40.2880">
    <property type="entry name" value="MmpS1-5, C-terminal soluble domain"/>
    <property type="match status" value="1"/>
</dbReference>
<comment type="caution">
    <text evidence="8">The sequence shown here is derived from an EMBL/GenBank/DDBJ whole genome shotgun (WGS) entry which is preliminary data.</text>
</comment>
<feature type="transmembrane region" description="Helical" evidence="7">
    <location>
        <begin position="9"/>
        <end position="29"/>
    </location>
</feature>
<gene>
    <name evidence="8" type="ORF">JOF57_005178</name>
</gene>
<evidence type="ECO:0000256" key="1">
    <source>
        <dbReference type="ARBA" id="ARBA00004236"/>
    </source>
</evidence>
<proteinExistence type="inferred from homology"/>
<dbReference type="InterPro" id="IPR038468">
    <property type="entry name" value="MmpS_C"/>
</dbReference>
<name>A0ABS5A0I1_9MYCO</name>
<evidence type="ECO:0000256" key="6">
    <source>
        <dbReference type="ARBA" id="ARBA00023136"/>
    </source>
</evidence>
<evidence type="ECO:0000256" key="5">
    <source>
        <dbReference type="ARBA" id="ARBA00022989"/>
    </source>
</evidence>
<sequence>MLTKIFRKVWLPIAIVVALSVGFLAVSHLRTIFGAHPVLVTPIGADTAEKFNPKVVTYEVYGSGGTAVINYKDLDGNPQRTGTVGLPWSLTLTTTAPSSSPNILAQTDGDSIGCRITVDDVVKDERTATGVNAQTFCLVKAA</sequence>
<comment type="similarity">
    <text evidence="2">Belongs to the MmpS family.</text>
</comment>
<comment type="subcellular location">
    <subcellularLocation>
        <location evidence="1">Cell membrane</location>
    </subcellularLocation>
</comment>
<keyword evidence="6 7" id="KW-0472">Membrane</keyword>
<evidence type="ECO:0000256" key="3">
    <source>
        <dbReference type="ARBA" id="ARBA00022475"/>
    </source>
</evidence>
<evidence type="ECO:0000256" key="4">
    <source>
        <dbReference type="ARBA" id="ARBA00022692"/>
    </source>
</evidence>
<keyword evidence="9" id="KW-1185">Reference proteome</keyword>
<evidence type="ECO:0000256" key="7">
    <source>
        <dbReference type="SAM" id="Phobius"/>
    </source>
</evidence>
<keyword evidence="3" id="KW-1003">Cell membrane</keyword>
<evidence type="ECO:0000313" key="9">
    <source>
        <dbReference type="Proteomes" id="UP000694460"/>
    </source>
</evidence>
<protein>
    <submittedName>
        <fullName evidence="8">Uncharacterized protein</fullName>
    </submittedName>
</protein>
<dbReference type="Proteomes" id="UP000694460">
    <property type="component" value="Unassembled WGS sequence"/>
</dbReference>
<dbReference type="EMBL" id="JAGIOP010000002">
    <property type="protein sequence ID" value="MBP2455265.1"/>
    <property type="molecule type" value="Genomic_DNA"/>
</dbReference>
<evidence type="ECO:0000256" key="2">
    <source>
        <dbReference type="ARBA" id="ARBA00007531"/>
    </source>
</evidence>
<evidence type="ECO:0000313" key="8">
    <source>
        <dbReference type="EMBL" id="MBP2455265.1"/>
    </source>
</evidence>
<organism evidence="8 9">
    <name type="scientific">Mycolicibacterium lutetiense</name>
    <dbReference type="NCBI Taxonomy" id="1641992"/>
    <lineage>
        <taxon>Bacteria</taxon>
        <taxon>Bacillati</taxon>
        <taxon>Actinomycetota</taxon>
        <taxon>Actinomycetes</taxon>
        <taxon>Mycobacteriales</taxon>
        <taxon>Mycobacteriaceae</taxon>
        <taxon>Mycolicibacterium</taxon>
    </lineage>
</organism>
<reference evidence="8 9" key="1">
    <citation type="submission" date="2021-03" db="EMBL/GenBank/DDBJ databases">
        <title>Sequencing the genomes of 1000 actinobacteria strains.</title>
        <authorList>
            <person name="Klenk H.-P."/>
        </authorList>
    </citation>
    <scope>NUCLEOTIDE SEQUENCE [LARGE SCALE GENOMIC DNA]</scope>
    <source>
        <strain evidence="8 9">DSM 46713</strain>
    </source>
</reference>
<keyword evidence="4 7" id="KW-0812">Transmembrane</keyword>
<keyword evidence="5 7" id="KW-1133">Transmembrane helix</keyword>